<dbReference type="InterPro" id="IPR024934">
    <property type="entry name" value="Rubredoxin-like_dom"/>
</dbReference>
<comment type="function">
    <text evidence="6">May provide oxidative stress protection via catalytic reduction of intracellular hydrogen peroxide.</text>
</comment>
<feature type="domain" description="Ferritin-like diiron" evidence="10">
    <location>
        <begin position="5"/>
        <end position="154"/>
    </location>
</feature>
<keyword evidence="5" id="KW-0408">Iron</keyword>
<dbReference type="InterPro" id="IPR009040">
    <property type="entry name" value="Ferritin-like_diiron"/>
</dbReference>
<accession>A0A5A8F7C4</accession>
<feature type="domain" description="Rubredoxin-like" evidence="9">
    <location>
        <begin position="161"/>
        <end position="195"/>
    </location>
</feature>
<dbReference type="Gene3D" id="2.20.28.10">
    <property type="match status" value="1"/>
</dbReference>
<organism evidence="11 12">
    <name type="scientific">Deferribacter autotrophicus</name>
    <dbReference type="NCBI Taxonomy" id="500465"/>
    <lineage>
        <taxon>Bacteria</taxon>
        <taxon>Pseudomonadati</taxon>
        <taxon>Deferribacterota</taxon>
        <taxon>Deferribacteres</taxon>
        <taxon>Deferribacterales</taxon>
        <taxon>Deferribacteraceae</taxon>
        <taxon>Deferribacter</taxon>
    </lineage>
</organism>
<dbReference type="Gene3D" id="1.20.1260.10">
    <property type="match status" value="1"/>
</dbReference>
<dbReference type="FunFam" id="2.20.28.10:FF:000018">
    <property type="entry name" value="Rubrerythrin"/>
    <property type="match status" value="1"/>
</dbReference>
<comment type="cofactor">
    <cofactor evidence="1">
        <name>Fe(3+)</name>
        <dbReference type="ChEBI" id="CHEBI:29034"/>
    </cofactor>
</comment>
<protein>
    <recommendedName>
        <fullName evidence="8">Rubrerythrin</fullName>
    </recommendedName>
</protein>
<keyword evidence="4" id="KW-0249">Electron transport</keyword>
<keyword evidence="3" id="KW-0479">Metal-binding</keyword>
<dbReference type="CDD" id="cd01041">
    <property type="entry name" value="Rubrerythrin"/>
    <property type="match status" value="1"/>
</dbReference>
<evidence type="ECO:0000256" key="6">
    <source>
        <dbReference type="ARBA" id="ARBA00055868"/>
    </source>
</evidence>
<dbReference type="InterPro" id="IPR012347">
    <property type="entry name" value="Ferritin-like"/>
</dbReference>
<dbReference type="InterPro" id="IPR009078">
    <property type="entry name" value="Ferritin-like_SF"/>
</dbReference>
<dbReference type="PANTHER" id="PTHR43865">
    <property type="entry name" value="RUBRERYTHRIN-RELATED"/>
    <property type="match status" value="1"/>
</dbReference>
<dbReference type="InterPro" id="IPR003251">
    <property type="entry name" value="Rr_diiron-bd_dom"/>
</dbReference>
<dbReference type="NCBIfam" id="NF045767">
    <property type="entry name" value="RuberyRbr"/>
    <property type="match status" value="1"/>
</dbReference>
<comment type="subunit">
    <text evidence="7">Homodimer. Possesses two rubredoxin-like centers and two non-sulfur oxo-bridged di-iron centers per dimer.</text>
</comment>
<proteinExistence type="predicted"/>
<dbReference type="CDD" id="cd00729">
    <property type="entry name" value="rubredoxin_SM"/>
    <property type="match status" value="1"/>
</dbReference>
<dbReference type="AlphaFoldDB" id="A0A5A8F7C4"/>
<keyword evidence="12" id="KW-1185">Reference proteome</keyword>
<dbReference type="PROSITE" id="PS50905">
    <property type="entry name" value="FERRITIN_LIKE"/>
    <property type="match status" value="1"/>
</dbReference>
<evidence type="ECO:0000256" key="5">
    <source>
        <dbReference type="ARBA" id="ARBA00023004"/>
    </source>
</evidence>
<dbReference type="InterPro" id="IPR052364">
    <property type="entry name" value="Rubrerythrin"/>
</dbReference>
<evidence type="ECO:0000313" key="11">
    <source>
        <dbReference type="EMBL" id="KAA0259244.1"/>
    </source>
</evidence>
<evidence type="ECO:0000259" key="10">
    <source>
        <dbReference type="PROSITE" id="PS50905"/>
    </source>
</evidence>
<name>A0A5A8F7C4_9BACT</name>
<reference evidence="11 12" key="1">
    <citation type="submission" date="2019-06" db="EMBL/GenBank/DDBJ databases">
        <title>Genomic insights into carbon and energy metabolism of Deferribacter autotrophicus revealed new metabolic traits in the phylum Deferribacteres.</title>
        <authorList>
            <person name="Slobodkin A.I."/>
            <person name="Slobodkina G.B."/>
            <person name="Allioux M."/>
            <person name="Alain K."/>
            <person name="Jebbar M."/>
            <person name="Shadrin V."/>
            <person name="Kublanov I.V."/>
            <person name="Toshchakov S.V."/>
            <person name="Bonch-Osmolovskaya E.A."/>
        </authorList>
    </citation>
    <scope>NUCLEOTIDE SEQUENCE [LARGE SCALE GENOMIC DNA]</scope>
    <source>
        <strain evidence="11 12">SL50</strain>
    </source>
</reference>
<evidence type="ECO:0000256" key="2">
    <source>
        <dbReference type="ARBA" id="ARBA00022448"/>
    </source>
</evidence>
<evidence type="ECO:0000313" key="12">
    <source>
        <dbReference type="Proteomes" id="UP000322876"/>
    </source>
</evidence>
<dbReference type="GO" id="GO:0016491">
    <property type="term" value="F:oxidoreductase activity"/>
    <property type="evidence" value="ECO:0007669"/>
    <property type="project" value="InterPro"/>
</dbReference>
<gene>
    <name evidence="11" type="ORF">FHQ18_01985</name>
</gene>
<keyword evidence="2" id="KW-0813">Transport</keyword>
<dbReference type="PROSITE" id="PS50903">
    <property type="entry name" value="RUBREDOXIN_LIKE"/>
    <property type="match status" value="1"/>
</dbReference>
<dbReference type="InterPro" id="IPR048574">
    <property type="entry name" value="RUBY_RBDX"/>
</dbReference>
<dbReference type="GO" id="GO:0005506">
    <property type="term" value="F:iron ion binding"/>
    <property type="evidence" value="ECO:0007669"/>
    <property type="project" value="InterPro"/>
</dbReference>
<comment type="caution">
    <text evidence="11">The sequence shown here is derived from an EMBL/GenBank/DDBJ whole genome shotgun (WGS) entry which is preliminary data.</text>
</comment>
<dbReference type="EMBL" id="VFJB01000002">
    <property type="protein sequence ID" value="KAA0259244.1"/>
    <property type="molecule type" value="Genomic_DNA"/>
</dbReference>
<evidence type="ECO:0000256" key="3">
    <source>
        <dbReference type="ARBA" id="ARBA00022723"/>
    </source>
</evidence>
<dbReference type="PANTHER" id="PTHR43865:SF1">
    <property type="entry name" value="RUBRERYTHRIN-RELATED"/>
    <property type="match status" value="1"/>
</dbReference>
<dbReference type="Pfam" id="PF21349">
    <property type="entry name" value="RUBY_RBDX"/>
    <property type="match status" value="1"/>
</dbReference>
<evidence type="ECO:0000256" key="8">
    <source>
        <dbReference type="ARBA" id="ARBA00069213"/>
    </source>
</evidence>
<dbReference type="SUPFAM" id="SSF57802">
    <property type="entry name" value="Rubredoxin-like"/>
    <property type="match status" value="1"/>
</dbReference>
<dbReference type="OrthoDB" id="9799749at2"/>
<evidence type="ECO:0000256" key="1">
    <source>
        <dbReference type="ARBA" id="ARBA00001965"/>
    </source>
</evidence>
<dbReference type="Proteomes" id="UP000322876">
    <property type="component" value="Unassembled WGS sequence"/>
</dbReference>
<evidence type="ECO:0000256" key="7">
    <source>
        <dbReference type="ARBA" id="ARBA00063441"/>
    </source>
</evidence>
<evidence type="ECO:0000259" key="9">
    <source>
        <dbReference type="PROSITE" id="PS50903"/>
    </source>
</evidence>
<dbReference type="SUPFAM" id="SSF47240">
    <property type="entry name" value="Ferritin-like"/>
    <property type="match status" value="1"/>
</dbReference>
<evidence type="ECO:0000256" key="4">
    <source>
        <dbReference type="ARBA" id="ARBA00022982"/>
    </source>
</evidence>
<sequence>MPKKSLEGTKTLENLMKSFAGESQARNRYTFYASIARKEGYRQIEAFFIETADNEREHGKRFYKHVIENLNLTEPLMVDISASYPAQLGNTYQNLMAAAAGEHEEFVKLYPEFAEIADEEGFPEIAHQFRMIAEVEKWHEKRFLKLAENIEKNRVFKRDTKVYWKCRNCGYIHEGFEAPVACPACAHPQEHFELFVENY</sequence>
<dbReference type="Pfam" id="PF02915">
    <property type="entry name" value="Rubrerythrin"/>
    <property type="match status" value="1"/>
</dbReference>
<dbReference type="RefSeq" id="WP_149265499.1">
    <property type="nucleotide sequence ID" value="NZ_VFJB01000002.1"/>
</dbReference>